<name>U1MXC7_9MICO</name>
<dbReference type="RefSeq" id="WP_021009601.1">
    <property type="nucleotide sequence ID" value="NZ_ASHR01000007.1"/>
</dbReference>
<sequence length="199" mass="21524">MLARMRRAGASPVGMSTEEAEARLRATLERVAVWPVADDWRAAIDAELSGADRAGSDPDAWRAAAAAAARGRLPVRLHVHTLRRLAEELLLAGQRGEAETALRDALAIAERAGFAHATRLLEALAQRSRLVLPSGRARGTHPPLLTARRRRSSCADGPLRPVAAHRRRAGCARRAALRRAGRWAGCARPRARDARALGR</sequence>
<evidence type="ECO:0000313" key="2">
    <source>
        <dbReference type="Proteomes" id="UP000016462"/>
    </source>
</evidence>
<organism evidence="1 2">
    <name type="scientific">Agrococcus pavilionensis RW1</name>
    <dbReference type="NCBI Taxonomy" id="1330458"/>
    <lineage>
        <taxon>Bacteria</taxon>
        <taxon>Bacillati</taxon>
        <taxon>Actinomycetota</taxon>
        <taxon>Actinomycetes</taxon>
        <taxon>Micrococcales</taxon>
        <taxon>Microbacteriaceae</taxon>
        <taxon>Agrococcus</taxon>
    </lineage>
</organism>
<reference evidence="1 2" key="1">
    <citation type="journal article" date="2013" name="Genome Announc.">
        <title>First draft genome sequence from a member of the genus agrococcus, isolated from modern microbialites.</title>
        <authorList>
            <person name="White R.A.III."/>
            <person name="Grassa C.J."/>
            <person name="Suttle C.A."/>
        </authorList>
    </citation>
    <scope>NUCLEOTIDE SEQUENCE [LARGE SCALE GENOMIC DNA]</scope>
    <source>
        <strain evidence="1 2">RW1</strain>
    </source>
</reference>
<dbReference type="Proteomes" id="UP000016462">
    <property type="component" value="Unassembled WGS sequence"/>
</dbReference>
<dbReference type="EMBL" id="ASHR01000007">
    <property type="protein sequence ID" value="ERG65230.1"/>
    <property type="molecule type" value="Genomic_DNA"/>
</dbReference>
<evidence type="ECO:0000313" key="1">
    <source>
        <dbReference type="EMBL" id="ERG65230.1"/>
    </source>
</evidence>
<comment type="caution">
    <text evidence="1">The sequence shown here is derived from an EMBL/GenBank/DDBJ whole genome shotgun (WGS) entry which is preliminary data.</text>
</comment>
<protein>
    <recommendedName>
        <fullName evidence="3">Bacterial transcriptional activator domain-containing protein</fullName>
    </recommendedName>
</protein>
<proteinExistence type="predicted"/>
<gene>
    <name evidence="1" type="ORF">L332_12375</name>
</gene>
<accession>U1MXC7</accession>
<evidence type="ECO:0008006" key="3">
    <source>
        <dbReference type="Google" id="ProtNLM"/>
    </source>
</evidence>
<keyword evidence="2" id="KW-1185">Reference proteome</keyword>
<dbReference type="AlphaFoldDB" id="U1MXC7"/>
<dbReference type="OrthoDB" id="5476461at2"/>